<evidence type="ECO:0000313" key="2">
    <source>
        <dbReference type="Proteomes" id="UP001055879"/>
    </source>
</evidence>
<proteinExistence type="predicted"/>
<sequence length="95" mass="10503">MLHILTGADRSLLLFDLQKRGNSLRFHLFVLLQAFTTFLPFNSFHALTGFTSATTTTTTTAAQLNSTTTTYIFSSIAILHHHTFLGSPLFILLSA</sequence>
<organism evidence="1 2">
    <name type="scientific">Arctium lappa</name>
    <name type="common">Greater burdock</name>
    <name type="synonym">Lappa major</name>
    <dbReference type="NCBI Taxonomy" id="4217"/>
    <lineage>
        <taxon>Eukaryota</taxon>
        <taxon>Viridiplantae</taxon>
        <taxon>Streptophyta</taxon>
        <taxon>Embryophyta</taxon>
        <taxon>Tracheophyta</taxon>
        <taxon>Spermatophyta</taxon>
        <taxon>Magnoliopsida</taxon>
        <taxon>eudicotyledons</taxon>
        <taxon>Gunneridae</taxon>
        <taxon>Pentapetalae</taxon>
        <taxon>asterids</taxon>
        <taxon>campanulids</taxon>
        <taxon>Asterales</taxon>
        <taxon>Asteraceae</taxon>
        <taxon>Carduoideae</taxon>
        <taxon>Cardueae</taxon>
        <taxon>Arctiinae</taxon>
        <taxon>Arctium</taxon>
    </lineage>
</organism>
<protein>
    <submittedName>
        <fullName evidence="1">Uncharacterized protein</fullName>
    </submittedName>
</protein>
<dbReference type="Proteomes" id="UP001055879">
    <property type="component" value="Linkage Group LG11"/>
</dbReference>
<reference evidence="2" key="1">
    <citation type="journal article" date="2022" name="Mol. Ecol. Resour.">
        <title>The genomes of chicory, endive, great burdock and yacon provide insights into Asteraceae palaeo-polyploidization history and plant inulin production.</title>
        <authorList>
            <person name="Fan W."/>
            <person name="Wang S."/>
            <person name="Wang H."/>
            <person name="Wang A."/>
            <person name="Jiang F."/>
            <person name="Liu H."/>
            <person name="Zhao H."/>
            <person name="Xu D."/>
            <person name="Zhang Y."/>
        </authorList>
    </citation>
    <scope>NUCLEOTIDE SEQUENCE [LARGE SCALE GENOMIC DNA]</scope>
    <source>
        <strain evidence="2">cv. Niubang</strain>
    </source>
</reference>
<accession>A0ACB8Z5H8</accession>
<reference evidence="1 2" key="2">
    <citation type="journal article" date="2022" name="Mol. Ecol. Resour.">
        <title>The genomes of chicory, endive, great burdock and yacon provide insights into Asteraceae paleo-polyploidization history and plant inulin production.</title>
        <authorList>
            <person name="Fan W."/>
            <person name="Wang S."/>
            <person name="Wang H."/>
            <person name="Wang A."/>
            <person name="Jiang F."/>
            <person name="Liu H."/>
            <person name="Zhao H."/>
            <person name="Xu D."/>
            <person name="Zhang Y."/>
        </authorList>
    </citation>
    <scope>NUCLEOTIDE SEQUENCE [LARGE SCALE GENOMIC DNA]</scope>
    <source>
        <strain evidence="2">cv. Niubang</strain>
    </source>
</reference>
<comment type="caution">
    <text evidence="1">The sequence shown here is derived from an EMBL/GenBank/DDBJ whole genome shotgun (WGS) entry which is preliminary data.</text>
</comment>
<keyword evidence="2" id="KW-1185">Reference proteome</keyword>
<evidence type="ECO:0000313" key="1">
    <source>
        <dbReference type="EMBL" id="KAI3692499.1"/>
    </source>
</evidence>
<dbReference type="EMBL" id="CM042057">
    <property type="protein sequence ID" value="KAI3692499.1"/>
    <property type="molecule type" value="Genomic_DNA"/>
</dbReference>
<name>A0ACB8Z5H8_ARCLA</name>
<gene>
    <name evidence="1" type="ORF">L6452_32315</name>
</gene>